<dbReference type="EMBL" id="ATBP01000445">
    <property type="protein sequence ID" value="ETR70310.1"/>
    <property type="molecule type" value="Genomic_DNA"/>
</dbReference>
<organism evidence="3 4">
    <name type="scientific">Candidatus Magnetoglobus multicellularis str. Araruama</name>
    <dbReference type="NCBI Taxonomy" id="890399"/>
    <lineage>
        <taxon>Bacteria</taxon>
        <taxon>Pseudomonadati</taxon>
        <taxon>Thermodesulfobacteriota</taxon>
        <taxon>Desulfobacteria</taxon>
        <taxon>Desulfobacterales</taxon>
        <taxon>Desulfobacteraceae</taxon>
        <taxon>Candidatus Magnetoglobus</taxon>
    </lineage>
</organism>
<keyword evidence="2" id="KW-0812">Transmembrane</keyword>
<dbReference type="Proteomes" id="UP000189670">
    <property type="component" value="Unassembled WGS sequence"/>
</dbReference>
<feature type="coiled-coil region" evidence="1">
    <location>
        <begin position="80"/>
        <end position="132"/>
    </location>
</feature>
<gene>
    <name evidence="3" type="ORF">OMM_03333</name>
</gene>
<feature type="transmembrane region" description="Helical" evidence="2">
    <location>
        <begin position="12"/>
        <end position="39"/>
    </location>
</feature>
<evidence type="ECO:0000313" key="4">
    <source>
        <dbReference type="Proteomes" id="UP000189670"/>
    </source>
</evidence>
<accession>A0A1V1P668</accession>
<proteinExistence type="predicted"/>
<evidence type="ECO:0000256" key="2">
    <source>
        <dbReference type="SAM" id="Phobius"/>
    </source>
</evidence>
<evidence type="ECO:0000313" key="3">
    <source>
        <dbReference type="EMBL" id="ETR70310.1"/>
    </source>
</evidence>
<reference evidence="4" key="1">
    <citation type="submission" date="2012-11" db="EMBL/GenBank/DDBJ databases">
        <authorList>
            <person name="Lucero-Rivera Y.E."/>
            <person name="Tovar-Ramirez D."/>
        </authorList>
    </citation>
    <scope>NUCLEOTIDE SEQUENCE [LARGE SCALE GENOMIC DNA]</scope>
    <source>
        <strain evidence="4">Araruama</strain>
    </source>
</reference>
<evidence type="ECO:0000256" key="1">
    <source>
        <dbReference type="SAM" id="Coils"/>
    </source>
</evidence>
<keyword evidence="2" id="KW-0472">Membrane</keyword>
<keyword evidence="2" id="KW-1133">Transmembrane helix</keyword>
<dbReference type="AlphaFoldDB" id="A0A1V1P668"/>
<keyword evidence="1" id="KW-0175">Coiled coil</keyword>
<comment type="caution">
    <text evidence="3">The sequence shown here is derived from an EMBL/GenBank/DDBJ whole genome shotgun (WGS) entry which is preliminary data.</text>
</comment>
<protein>
    <submittedName>
        <fullName evidence="3">Uncharacterized protein</fullName>
    </submittedName>
</protein>
<name>A0A1V1P668_9BACT</name>
<sequence>MSRRKRGATEISLFPFLGVLLCVIGVLIMIIVGASLAMVDPPSISPDEMDSLSNSKQELENQILIKKSILKNSLDKLREITTYKNHVVQLNDNIDDQKKRNVDLKNQLKHLLKEIEQMKLSLNKKKKKKLNRNQKLAVPKRFKGKSKFHPILVDCLEDSVVFLQSNEKISKDDIDDSLYIHTVFSDIKKSNKWCLVMIVREKGVKTFDSIHDKAKKMKIPYGFWPIIGSKKYDVRHWKTAGFLNRKP</sequence>